<name>A0A318YWF4_ASPNB</name>
<evidence type="ECO:0000313" key="3">
    <source>
        <dbReference type="EMBL" id="PYH39211.1"/>
    </source>
</evidence>
<accession>A0A318YWF4</accession>
<feature type="compositionally biased region" description="Polar residues" evidence="1">
    <location>
        <begin position="9"/>
        <end position="19"/>
    </location>
</feature>
<protein>
    <submittedName>
        <fullName evidence="3">Uncharacterized protein</fullName>
    </submittedName>
</protein>
<dbReference type="Proteomes" id="UP000247647">
    <property type="component" value="Unassembled WGS sequence"/>
</dbReference>
<reference evidence="3" key="1">
    <citation type="submission" date="2016-12" db="EMBL/GenBank/DDBJ databases">
        <title>The genomes of Aspergillus section Nigri reveals drivers in fungal speciation.</title>
        <authorList>
            <consortium name="DOE Joint Genome Institute"/>
            <person name="Vesth T.C."/>
            <person name="Nybo J."/>
            <person name="Theobald S."/>
            <person name="Brandl J."/>
            <person name="Frisvad J.C."/>
            <person name="Nielsen K.F."/>
            <person name="Lyhne E.K."/>
            <person name="Kogle M.E."/>
            <person name="Kuo A."/>
            <person name="Riley R."/>
            <person name="Clum A."/>
            <person name="Nolan M."/>
            <person name="Lipzen A."/>
            <person name="Salamov A."/>
            <person name="Henrissat B."/>
            <person name="Wiebenga A."/>
            <person name="De Vries R.P."/>
            <person name="Grigoriev I.V."/>
            <person name="Mortensen U.H."/>
            <person name="Andersen M.R."/>
            <person name="Baker S.E."/>
        </authorList>
    </citation>
    <scope>NUCLEOTIDE SEQUENCE [LARGE SCALE GENOMIC DNA]</scope>
    <source>
        <strain evidence="3">CBS 115656</strain>
    </source>
</reference>
<organism evidence="3 4">
    <name type="scientific">Aspergillus neoniger (strain CBS 115656)</name>
    <dbReference type="NCBI Taxonomy" id="1448310"/>
    <lineage>
        <taxon>Eukaryota</taxon>
        <taxon>Fungi</taxon>
        <taxon>Dikarya</taxon>
        <taxon>Ascomycota</taxon>
        <taxon>Pezizomycotina</taxon>
        <taxon>Eurotiomycetes</taxon>
        <taxon>Eurotiomycetidae</taxon>
        <taxon>Eurotiales</taxon>
        <taxon>Aspergillaceae</taxon>
        <taxon>Aspergillus</taxon>
        <taxon>Aspergillus subgen. Circumdati</taxon>
    </lineage>
</organism>
<keyword evidence="2" id="KW-0812">Transmembrane</keyword>
<dbReference type="RefSeq" id="XP_025484689.1">
    <property type="nucleotide sequence ID" value="XM_025629564.1"/>
</dbReference>
<dbReference type="EMBL" id="KZ821446">
    <property type="protein sequence ID" value="PYH39211.1"/>
    <property type="molecule type" value="Genomic_DNA"/>
</dbReference>
<evidence type="ECO:0000256" key="1">
    <source>
        <dbReference type="SAM" id="MobiDB-lite"/>
    </source>
</evidence>
<feature type="transmembrane region" description="Helical" evidence="2">
    <location>
        <begin position="71"/>
        <end position="91"/>
    </location>
</feature>
<evidence type="ECO:0000313" key="4">
    <source>
        <dbReference type="Proteomes" id="UP000247647"/>
    </source>
</evidence>
<evidence type="ECO:0000256" key="2">
    <source>
        <dbReference type="SAM" id="Phobius"/>
    </source>
</evidence>
<keyword evidence="4" id="KW-1185">Reference proteome</keyword>
<dbReference type="GeneID" id="37132020"/>
<sequence>MPERRHTRSVCQQLDSGQGVSVGPRYSGDATEAIDGIWVGNGSRRLFVGGSGGRWLGGFLCLSFVFGDWHWAFVLLFFGYWHLAFIFLACVEDLLYIMHAC</sequence>
<keyword evidence="2" id="KW-0472">Membrane</keyword>
<proteinExistence type="predicted"/>
<keyword evidence="2" id="KW-1133">Transmembrane helix</keyword>
<feature type="region of interest" description="Disordered" evidence="1">
    <location>
        <begin position="1"/>
        <end position="22"/>
    </location>
</feature>
<gene>
    <name evidence="3" type="ORF">BO87DRAFT_78850</name>
</gene>
<dbReference type="AlphaFoldDB" id="A0A318YWF4"/>